<name>A0AAW1P291_9CHLO</name>
<dbReference type="Proteomes" id="UP001465755">
    <property type="component" value="Unassembled WGS sequence"/>
</dbReference>
<sequence length="349" mass="37142">MTTEAERKLQEQYRRRRLQREQKEQAAQVAASPTTEPAASAEVAPSLAAAKAALAKQQIAKSLTQSHPARAAKRKHVVTTASAPAAQVSAPASQPSLDPKNMAQRALALQRQQQQAKNARPGVKRPHLKRPAVHAPPSTTTSSECAPEGQTYSPTQPPAKKPYSPTQSPVRPSAALAPSDSHLTSHQLAPTNGQQPSSRTAEPGAPQRRPHKAGVGDVYVGGLPAWATDADLVDVMCHYGALKKAWVVPGEGYGFVIFQDSTVGTSLLENPPPYPPRLVDTDLVLSSAFRASHAPQEGAAHRHHRAPEHSHHPKVQAACAKAEALAAQPPGYEAAFNPPARALVTYDDL</sequence>
<evidence type="ECO:0000313" key="5">
    <source>
        <dbReference type="Proteomes" id="UP001465755"/>
    </source>
</evidence>
<dbReference type="InterPro" id="IPR012677">
    <property type="entry name" value="Nucleotide-bd_a/b_plait_sf"/>
</dbReference>
<dbReference type="InterPro" id="IPR000504">
    <property type="entry name" value="RRM_dom"/>
</dbReference>
<evidence type="ECO:0000256" key="1">
    <source>
        <dbReference type="PROSITE-ProRule" id="PRU00176"/>
    </source>
</evidence>
<keyword evidence="5" id="KW-1185">Reference proteome</keyword>
<dbReference type="SUPFAM" id="SSF54928">
    <property type="entry name" value="RNA-binding domain, RBD"/>
    <property type="match status" value="1"/>
</dbReference>
<proteinExistence type="predicted"/>
<feature type="compositionally biased region" description="Low complexity" evidence="2">
    <location>
        <begin position="25"/>
        <end position="43"/>
    </location>
</feature>
<feature type="compositionally biased region" description="Low complexity" evidence="2">
    <location>
        <begin position="78"/>
        <end position="96"/>
    </location>
</feature>
<protein>
    <recommendedName>
        <fullName evidence="3">RRM domain-containing protein</fullName>
    </recommendedName>
</protein>
<feature type="region of interest" description="Disordered" evidence="2">
    <location>
        <begin position="58"/>
        <end position="215"/>
    </location>
</feature>
<feature type="compositionally biased region" description="Basic and acidic residues" evidence="2">
    <location>
        <begin position="1"/>
        <end position="24"/>
    </location>
</feature>
<comment type="caution">
    <text evidence="4">The sequence shown here is derived from an EMBL/GenBank/DDBJ whole genome shotgun (WGS) entry which is preliminary data.</text>
</comment>
<organism evidence="4 5">
    <name type="scientific">Symbiochloris irregularis</name>
    <dbReference type="NCBI Taxonomy" id="706552"/>
    <lineage>
        <taxon>Eukaryota</taxon>
        <taxon>Viridiplantae</taxon>
        <taxon>Chlorophyta</taxon>
        <taxon>core chlorophytes</taxon>
        <taxon>Trebouxiophyceae</taxon>
        <taxon>Trebouxiales</taxon>
        <taxon>Trebouxiaceae</taxon>
        <taxon>Symbiochloris</taxon>
    </lineage>
</organism>
<feature type="region of interest" description="Disordered" evidence="2">
    <location>
        <begin position="1"/>
        <end position="43"/>
    </location>
</feature>
<dbReference type="EMBL" id="JALJOQ010000069">
    <property type="protein sequence ID" value="KAK9802688.1"/>
    <property type="molecule type" value="Genomic_DNA"/>
</dbReference>
<dbReference type="Pfam" id="PF00076">
    <property type="entry name" value="RRM_1"/>
    <property type="match status" value="1"/>
</dbReference>
<dbReference type="InterPro" id="IPR035979">
    <property type="entry name" value="RBD_domain_sf"/>
</dbReference>
<feature type="compositionally biased region" description="Polar residues" evidence="2">
    <location>
        <begin position="181"/>
        <end position="200"/>
    </location>
</feature>
<evidence type="ECO:0000313" key="4">
    <source>
        <dbReference type="EMBL" id="KAK9802688.1"/>
    </source>
</evidence>
<feature type="compositionally biased region" description="Basic residues" evidence="2">
    <location>
        <begin position="122"/>
        <end position="132"/>
    </location>
</feature>
<feature type="compositionally biased region" description="Low complexity" evidence="2">
    <location>
        <begin position="103"/>
        <end position="116"/>
    </location>
</feature>
<gene>
    <name evidence="4" type="ORF">WJX73_006655</name>
</gene>
<dbReference type="PROSITE" id="PS50102">
    <property type="entry name" value="RRM"/>
    <property type="match status" value="1"/>
</dbReference>
<dbReference type="AlphaFoldDB" id="A0AAW1P291"/>
<reference evidence="4 5" key="1">
    <citation type="journal article" date="2024" name="Nat. Commun.">
        <title>Phylogenomics reveals the evolutionary origins of lichenization in chlorophyte algae.</title>
        <authorList>
            <person name="Puginier C."/>
            <person name="Libourel C."/>
            <person name="Otte J."/>
            <person name="Skaloud P."/>
            <person name="Haon M."/>
            <person name="Grisel S."/>
            <person name="Petersen M."/>
            <person name="Berrin J.G."/>
            <person name="Delaux P.M."/>
            <person name="Dal Grande F."/>
            <person name="Keller J."/>
        </authorList>
    </citation>
    <scope>NUCLEOTIDE SEQUENCE [LARGE SCALE GENOMIC DNA]</scope>
    <source>
        <strain evidence="4 5">SAG 2036</strain>
    </source>
</reference>
<accession>A0AAW1P291</accession>
<dbReference type="Gene3D" id="3.30.70.330">
    <property type="match status" value="1"/>
</dbReference>
<feature type="compositionally biased region" description="Polar residues" evidence="2">
    <location>
        <begin position="137"/>
        <end position="154"/>
    </location>
</feature>
<feature type="domain" description="RRM" evidence="3">
    <location>
        <begin position="216"/>
        <end position="296"/>
    </location>
</feature>
<evidence type="ECO:0000256" key="2">
    <source>
        <dbReference type="SAM" id="MobiDB-lite"/>
    </source>
</evidence>
<dbReference type="GO" id="GO:0003723">
    <property type="term" value="F:RNA binding"/>
    <property type="evidence" value="ECO:0007669"/>
    <property type="project" value="UniProtKB-UniRule"/>
</dbReference>
<evidence type="ECO:0000259" key="3">
    <source>
        <dbReference type="PROSITE" id="PS50102"/>
    </source>
</evidence>
<keyword evidence="1" id="KW-0694">RNA-binding</keyword>